<dbReference type="InterPro" id="IPR011250">
    <property type="entry name" value="OMP/PagP_B-barrel"/>
</dbReference>
<keyword evidence="3" id="KW-1185">Reference proteome</keyword>
<gene>
    <name evidence="2" type="ORF">SAMN05421640_0152</name>
</gene>
<sequence length="329" mass="36887">MKAFLFLLGSLTLKLATAQNVVYFTGFELINMDSAAGLQYSTSKLIKSYIEDNHDYTILLNEQIGNQNYSAREPLAESARVAVTKGSRYVMKGEIHFLQGVYIISLGVYESANHMQVWHDMAKGSVEQDLDLLLSRLGRSFFTNKTAKTDIEIDEVTEYDQQGVELAQIKVNHFVGVMLGGKHIPNESTLSGFGLTYTYDAATVLFNFDFELYPSSHLSINHHSPDRRMQTGNINLGVLYPLTRKRMTFYVQGGMEYGYTNVSDRLYDTDYSVTETGIGAYVGGGYLINRNSTVNLRMFTNVSIPFYKADGSNISGIKFGIVTSFARKR</sequence>
<dbReference type="EMBL" id="FZPD01000001">
    <property type="protein sequence ID" value="SNS44071.1"/>
    <property type="molecule type" value="Genomic_DNA"/>
</dbReference>
<name>A0A239EI30_EKHLU</name>
<proteinExistence type="predicted"/>
<evidence type="ECO:0000313" key="3">
    <source>
        <dbReference type="Proteomes" id="UP000198393"/>
    </source>
</evidence>
<protein>
    <recommendedName>
        <fullName evidence="4">Outer membrane protein beta-barrel domain-containing protein</fullName>
    </recommendedName>
</protein>
<organism evidence="2 3">
    <name type="scientific">Ekhidna lutea</name>
    <dbReference type="NCBI Taxonomy" id="447679"/>
    <lineage>
        <taxon>Bacteria</taxon>
        <taxon>Pseudomonadati</taxon>
        <taxon>Bacteroidota</taxon>
        <taxon>Cytophagia</taxon>
        <taxon>Cytophagales</taxon>
        <taxon>Reichenbachiellaceae</taxon>
        <taxon>Ekhidna</taxon>
    </lineage>
</organism>
<feature type="chain" id="PRO_5012308668" description="Outer membrane protein beta-barrel domain-containing protein" evidence="1">
    <location>
        <begin position="19"/>
        <end position="329"/>
    </location>
</feature>
<evidence type="ECO:0008006" key="4">
    <source>
        <dbReference type="Google" id="ProtNLM"/>
    </source>
</evidence>
<feature type="signal peptide" evidence="1">
    <location>
        <begin position="1"/>
        <end position="18"/>
    </location>
</feature>
<dbReference type="Proteomes" id="UP000198393">
    <property type="component" value="Unassembled WGS sequence"/>
</dbReference>
<dbReference type="Gene3D" id="2.40.160.20">
    <property type="match status" value="1"/>
</dbReference>
<accession>A0A239EI30</accession>
<reference evidence="2 3" key="1">
    <citation type="submission" date="2017-06" db="EMBL/GenBank/DDBJ databases">
        <authorList>
            <person name="Kim H.J."/>
            <person name="Triplett B.A."/>
        </authorList>
    </citation>
    <scope>NUCLEOTIDE SEQUENCE [LARGE SCALE GENOMIC DNA]</scope>
    <source>
        <strain evidence="2 3">DSM 19307</strain>
    </source>
</reference>
<dbReference type="RefSeq" id="WP_089354940.1">
    <property type="nucleotide sequence ID" value="NZ_FZPD01000001.1"/>
</dbReference>
<evidence type="ECO:0000313" key="2">
    <source>
        <dbReference type="EMBL" id="SNS44071.1"/>
    </source>
</evidence>
<dbReference type="AlphaFoldDB" id="A0A239EI30"/>
<evidence type="ECO:0000256" key="1">
    <source>
        <dbReference type="SAM" id="SignalP"/>
    </source>
</evidence>
<keyword evidence="1" id="KW-0732">Signal</keyword>
<dbReference type="SUPFAM" id="SSF56925">
    <property type="entry name" value="OMPA-like"/>
    <property type="match status" value="1"/>
</dbReference>